<dbReference type="Proteomes" id="UP001234297">
    <property type="component" value="Chromosome 4"/>
</dbReference>
<reference evidence="1 2" key="1">
    <citation type="journal article" date="2022" name="Hortic Res">
        <title>A haplotype resolved chromosomal level avocado genome allows analysis of novel avocado genes.</title>
        <authorList>
            <person name="Nath O."/>
            <person name="Fletcher S.J."/>
            <person name="Hayward A."/>
            <person name="Shaw L.M."/>
            <person name="Masouleh A.K."/>
            <person name="Furtado A."/>
            <person name="Henry R.J."/>
            <person name="Mitter N."/>
        </authorList>
    </citation>
    <scope>NUCLEOTIDE SEQUENCE [LARGE SCALE GENOMIC DNA]</scope>
    <source>
        <strain evidence="2">cv. Hass</strain>
    </source>
</reference>
<dbReference type="EMBL" id="CM056812">
    <property type="protein sequence ID" value="KAJ8618004.1"/>
    <property type="molecule type" value="Genomic_DNA"/>
</dbReference>
<comment type="caution">
    <text evidence="1">The sequence shown here is derived from an EMBL/GenBank/DDBJ whole genome shotgun (WGS) entry which is preliminary data.</text>
</comment>
<keyword evidence="2" id="KW-1185">Reference proteome</keyword>
<protein>
    <submittedName>
        <fullName evidence="1">Uncharacterized protein</fullName>
    </submittedName>
</protein>
<organism evidence="1 2">
    <name type="scientific">Persea americana</name>
    <name type="common">Avocado</name>
    <dbReference type="NCBI Taxonomy" id="3435"/>
    <lineage>
        <taxon>Eukaryota</taxon>
        <taxon>Viridiplantae</taxon>
        <taxon>Streptophyta</taxon>
        <taxon>Embryophyta</taxon>
        <taxon>Tracheophyta</taxon>
        <taxon>Spermatophyta</taxon>
        <taxon>Magnoliopsida</taxon>
        <taxon>Magnoliidae</taxon>
        <taxon>Laurales</taxon>
        <taxon>Lauraceae</taxon>
        <taxon>Persea</taxon>
    </lineage>
</organism>
<proteinExistence type="predicted"/>
<sequence length="125" mass="14004">MVGLCFSASLMEMEICMGSGSLLLCFVGGDGDLHGFSFCVSMEIERGEKKISIGQISAILMVMFSPSGDGAATKDDDGDEERGWRCPNEEMEMEMESKTLHSNWRDGEATLHRGWSGERWKIWRR</sequence>
<accession>A0ACC2KA66</accession>
<gene>
    <name evidence="1" type="ORF">MRB53_014190</name>
</gene>
<name>A0ACC2KA66_PERAE</name>
<evidence type="ECO:0000313" key="2">
    <source>
        <dbReference type="Proteomes" id="UP001234297"/>
    </source>
</evidence>
<evidence type="ECO:0000313" key="1">
    <source>
        <dbReference type="EMBL" id="KAJ8618004.1"/>
    </source>
</evidence>